<dbReference type="GO" id="GO:0008270">
    <property type="term" value="F:zinc ion binding"/>
    <property type="evidence" value="ECO:0007669"/>
    <property type="project" value="UniProtKB-KW"/>
</dbReference>
<evidence type="ECO:0000313" key="7">
    <source>
        <dbReference type="Proteomes" id="UP000236311"/>
    </source>
</evidence>
<evidence type="ECO:0000259" key="5">
    <source>
        <dbReference type="SMART" id="SM00400"/>
    </source>
</evidence>
<dbReference type="AlphaFoldDB" id="A0A2K4ZKU8"/>
<gene>
    <name evidence="6" type="primary">dnaG_2</name>
    <name evidence="6" type="ORF">AMURIS_03847</name>
</gene>
<dbReference type="GO" id="GO:0003899">
    <property type="term" value="F:DNA-directed RNA polymerase activity"/>
    <property type="evidence" value="ECO:0007669"/>
    <property type="project" value="InterPro"/>
</dbReference>
<dbReference type="PANTHER" id="PTHR30313">
    <property type="entry name" value="DNA PRIMASE"/>
    <property type="match status" value="1"/>
</dbReference>
<dbReference type="EC" id="2.7.7.-" evidence="6"/>
<feature type="domain" description="Zinc finger CHC2-type" evidence="5">
    <location>
        <begin position="30"/>
        <end position="80"/>
    </location>
</feature>
<dbReference type="OrthoDB" id="9773296at2"/>
<proteinExistence type="predicted"/>
<dbReference type="GO" id="GO:0003677">
    <property type="term" value="F:DNA binding"/>
    <property type="evidence" value="ECO:0007669"/>
    <property type="project" value="InterPro"/>
</dbReference>
<dbReference type="PANTHER" id="PTHR30313:SF2">
    <property type="entry name" value="DNA PRIMASE"/>
    <property type="match status" value="1"/>
</dbReference>
<evidence type="ECO:0000256" key="4">
    <source>
        <dbReference type="SAM" id="MobiDB-lite"/>
    </source>
</evidence>
<dbReference type="EMBL" id="OFSM01000022">
    <property type="protein sequence ID" value="SOY31113.1"/>
    <property type="molecule type" value="Genomic_DNA"/>
</dbReference>
<name>A0A2K4ZKU8_9FIRM</name>
<evidence type="ECO:0000313" key="6">
    <source>
        <dbReference type="EMBL" id="SOY31113.1"/>
    </source>
</evidence>
<evidence type="ECO:0000256" key="3">
    <source>
        <dbReference type="ARBA" id="ARBA00022833"/>
    </source>
</evidence>
<sequence>MNVFEAVRENGITARQAAEYCGIKINRSGMAVCPFHKDKNPSMKIDNRYYCFGCGERGDAIDFVAKYYGLGKKEAALRIASDFGISFEDNRGRKPPPKRKRKLSPEQRFERAEKKCFRVLSDYLCCLRQWKEQYAPQEPDGEWNPLFCEALEKKDYIEYLLDVLLCAPLPERVQLVADYGEEVLKFERRLEQCAAGAEGGAGKDNGENGAGVTAGNMV</sequence>
<dbReference type="RefSeq" id="WP_103241123.1">
    <property type="nucleotide sequence ID" value="NZ_JANJZD010000023.1"/>
</dbReference>
<reference evidence="6 7" key="1">
    <citation type="submission" date="2018-01" db="EMBL/GenBank/DDBJ databases">
        <authorList>
            <person name="Gaut B.S."/>
            <person name="Morton B.R."/>
            <person name="Clegg M.T."/>
            <person name="Duvall M.R."/>
        </authorList>
    </citation>
    <scope>NUCLEOTIDE SEQUENCE [LARGE SCALE GENOMIC DNA]</scope>
    <source>
        <strain evidence="6">GP69</strain>
    </source>
</reference>
<evidence type="ECO:0000256" key="2">
    <source>
        <dbReference type="ARBA" id="ARBA00022771"/>
    </source>
</evidence>
<keyword evidence="3" id="KW-0862">Zinc</keyword>
<dbReference type="InterPro" id="IPR002694">
    <property type="entry name" value="Znf_CHC2"/>
</dbReference>
<dbReference type="SUPFAM" id="SSF57783">
    <property type="entry name" value="Zinc beta-ribbon"/>
    <property type="match status" value="1"/>
</dbReference>
<keyword evidence="6" id="KW-0808">Transferase</keyword>
<dbReference type="SMART" id="SM00400">
    <property type="entry name" value="ZnF_CHCC"/>
    <property type="match status" value="1"/>
</dbReference>
<dbReference type="Gene3D" id="3.90.580.10">
    <property type="entry name" value="Zinc finger, CHC2-type domain"/>
    <property type="match status" value="1"/>
</dbReference>
<dbReference type="GO" id="GO:0005737">
    <property type="term" value="C:cytoplasm"/>
    <property type="evidence" value="ECO:0007669"/>
    <property type="project" value="TreeGrafter"/>
</dbReference>
<organism evidence="6 7">
    <name type="scientific">Acetatifactor muris</name>
    <dbReference type="NCBI Taxonomy" id="879566"/>
    <lineage>
        <taxon>Bacteria</taxon>
        <taxon>Bacillati</taxon>
        <taxon>Bacillota</taxon>
        <taxon>Clostridia</taxon>
        <taxon>Lachnospirales</taxon>
        <taxon>Lachnospiraceae</taxon>
        <taxon>Acetatifactor</taxon>
    </lineage>
</organism>
<evidence type="ECO:0000256" key="1">
    <source>
        <dbReference type="ARBA" id="ARBA00022723"/>
    </source>
</evidence>
<dbReference type="InterPro" id="IPR050219">
    <property type="entry name" value="DnaG_primase"/>
</dbReference>
<keyword evidence="2" id="KW-0863">Zinc-finger</keyword>
<accession>A0A2K4ZKU8</accession>
<keyword evidence="6" id="KW-0548">Nucleotidyltransferase</keyword>
<keyword evidence="1" id="KW-0479">Metal-binding</keyword>
<protein>
    <submittedName>
        <fullName evidence="6">DNA primase</fullName>
        <ecNumber evidence="6">2.7.7.-</ecNumber>
    </submittedName>
</protein>
<dbReference type="Proteomes" id="UP000236311">
    <property type="component" value="Unassembled WGS sequence"/>
</dbReference>
<feature type="region of interest" description="Disordered" evidence="4">
    <location>
        <begin position="197"/>
        <end position="218"/>
    </location>
</feature>
<dbReference type="Pfam" id="PF01807">
    <property type="entry name" value="Zn_ribbon_DnaG"/>
    <property type="match status" value="1"/>
</dbReference>
<keyword evidence="7" id="KW-1185">Reference proteome</keyword>
<dbReference type="GO" id="GO:0006269">
    <property type="term" value="P:DNA replication, synthesis of primer"/>
    <property type="evidence" value="ECO:0007669"/>
    <property type="project" value="TreeGrafter"/>
</dbReference>
<dbReference type="InterPro" id="IPR036977">
    <property type="entry name" value="DNA_primase_Znf_CHC2"/>
</dbReference>